<keyword evidence="6" id="KW-0229">DNA integration</keyword>
<keyword evidence="4" id="KW-0378">Hydrolase</keyword>
<keyword evidence="10" id="KW-0233">DNA recombination</keyword>
<dbReference type="PROSITE" id="PS50013">
    <property type="entry name" value="CHROMO_2"/>
    <property type="match status" value="1"/>
</dbReference>
<evidence type="ECO:0000256" key="10">
    <source>
        <dbReference type="ARBA" id="ARBA00023172"/>
    </source>
</evidence>
<dbReference type="Pfam" id="PF00665">
    <property type="entry name" value="rve"/>
    <property type="match status" value="1"/>
</dbReference>
<dbReference type="Pfam" id="PF24626">
    <property type="entry name" value="SH3_Tf2-1"/>
    <property type="match status" value="1"/>
</dbReference>
<dbReference type="InterPro" id="IPR056924">
    <property type="entry name" value="SH3_Tf2-1"/>
</dbReference>
<name>A0ABQ4X1A2_9ASTR</name>
<reference evidence="14" key="2">
    <citation type="submission" date="2022-01" db="EMBL/GenBank/DDBJ databases">
        <authorList>
            <person name="Yamashiro T."/>
            <person name="Shiraishi A."/>
            <person name="Satake H."/>
            <person name="Nakayama K."/>
        </authorList>
    </citation>
    <scope>NUCLEOTIDE SEQUENCE</scope>
</reference>
<dbReference type="CDD" id="cd09274">
    <property type="entry name" value="RNase_HI_RT_Ty3"/>
    <property type="match status" value="1"/>
</dbReference>
<dbReference type="SUPFAM" id="SSF54160">
    <property type="entry name" value="Chromo domain-like"/>
    <property type="match status" value="1"/>
</dbReference>
<sequence>MCVDYGMLNKYTMKDKFPIPLIEELLDELHGAKVFSKLDLRSEKEHWNHLRTVLQTMQQDTLLDKESKCTFAANKVEYLGNIISDRGISTYPTKIQAMEQWHVPQTVKHLRGFLGLTGYYRKFINNYAWISKPLTNLLKKDAFVWSPEAQEAFLSLKHAMIQTPVLALPDFQKTFVVETDASRVGIGAVLQQEGHLIAYLSKTLAPKHQALSTYEKEFLAVLMALEKWRGYLLDRHFKIKTDHFSLKYLLNQRLTTPFQTKWLPKLLGFDYEISYNKGAENVVADAFSRINSGSELNTMVLSTITILKRKEKLMVGNDEKLRNTIVQHYHAHAVGGHSGTTITTHKVKSLFYWKGLHKTVKKYVRECDICQRNQFELASYPRLLQPLPVPERIWSDISMDFIVGLPKSQGKSVIFVVVDRPSKYAHFIALIHPYTASSVAQAFLDSVYKLHGLPDSIISDRDSVFLSHFWQSLFKMLKVELKMSTAYHPQTDGQIEVVNKCLECYLRCMSGERPKEWVQWLSLAEYWYNTNKHSSINVSPNEAIYGQTPPLHNPYVAGESVVEIVDISLQARESAIEMLKFYIKRQVAQNKLSPNYYGPFLVLAKVGKVAYKLDLPSESQVHPVFHVSQLKSCKGNALKMGFLPHCGEDGLLAVEAERILDRRIGKLNNKAAVYVLVKWFNHSEDDATWEIAEDLIKRFPDFSINP</sequence>
<dbReference type="SUPFAM" id="SSF53098">
    <property type="entry name" value="Ribonuclease H-like"/>
    <property type="match status" value="1"/>
</dbReference>
<gene>
    <name evidence="14" type="ORF">Tco_0653698</name>
</gene>
<organism evidence="14 15">
    <name type="scientific">Tanacetum coccineum</name>
    <dbReference type="NCBI Taxonomy" id="301880"/>
    <lineage>
        <taxon>Eukaryota</taxon>
        <taxon>Viridiplantae</taxon>
        <taxon>Streptophyta</taxon>
        <taxon>Embryophyta</taxon>
        <taxon>Tracheophyta</taxon>
        <taxon>Spermatophyta</taxon>
        <taxon>Magnoliopsida</taxon>
        <taxon>eudicotyledons</taxon>
        <taxon>Gunneridae</taxon>
        <taxon>Pentapetalae</taxon>
        <taxon>asterids</taxon>
        <taxon>campanulids</taxon>
        <taxon>Asterales</taxon>
        <taxon>Asteraceae</taxon>
        <taxon>Asteroideae</taxon>
        <taxon>Anthemideae</taxon>
        <taxon>Anthemidinae</taxon>
        <taxon>Tanacetum</taxon>
    </lineage>
</organism>
<dbReference type="PROSITE" id="PS50994">
    <property type="entry name" value="INTEGRASE"/>
    <property type="match status" value="1"/>
</dbReference>
<protein>
    <submittedName>
        <fullName evidence="14">Mitochondrial protein</fullName>
    </submittedName>
</protein>
<dbReference type="InterPro" id="IPR036397">
    <property type="entry name" value="RNaseH_sf"/>
</dbReference>
<keyword evidence="9" id="KW-0238">DNA-binding</keyword>
<evidence type="ECO:0000256" key="3">
    <source>
        <dbReference type="ARBA" id="ARBA00022750"/>
    </source>
</evidence>
<keyword evidence="11" id="KW-0511">Multifunctional enzyme</keyword>
<dbReference type="Gene3D" id="3.30.70.270">
    <property type="match status" value="3"/>
</dbReference>
<dbReference type="InterPro" id="IPR001584">
    <property type="entry name" value="Integrase_cat-core"/>
</dbReference>
<evidence type="ECO:0000256" key="11">
    <source>
        <dbReference type="ARBA" id="ARBA00023268"/>
    </source>
</evidence>
<evidence type="ECO:0000259" key="13">
    <source>
        <dbReference type="PROSITE" id="PS50994"/>
    </source>
</evidence>
<dbReference type="SUPFAM" id="SSF56672">
    <property type="entry name" value="DNA/RNA polymerases"/>
    <property type="match status" value="1"/>
</dbReference>
<keyword evidence="8" id="KW-0808">Transferase</keyword>
<evidence type="ECO:0000256" key="7">
    <source>
        <dbReference type="ARBA" id="ARBA00022918"/>
    </source>
</evidence>
<dbReference type="InterPro" id="IPR016197">
    <property type="entry name" value="Chromo-like_dom_sf"/>
</dbReference>
<dbReference type="Pfam" id="PF17921">
    <property type="entry name" value="Integrase_H2C2"/>
    <property type="match status" value="1"/>
</dbReference>
<evidence type="ECO:0000259" key="12">
    <source>
        <dbReference type="PROSITE" id="PS50013"/>
    </source>
</evidence>
<dbReference type="Proteomes" id="UP001151760">
    <property type="component" value="Unassembled WGS sequence"/>
</dbReference>
<accession>A0ABQ4X1A2</accession>
<dbReference type="Pfam" id="PF00385">
    <property type="entry name" value="Chromo"/>
    <property type="match status" value="1"/>
</dbReference>
<evidence type="ECO:0000256" key="4">
    <source>
        <dbReference type="ARBA" id="ARBA00022801"/>
    </source>
</evidence>
<dbReference type="PANTHER" id="PTHR37984">
    <property type="entry name" value="PROTEIN CBG26694"/>
    <property type="match status" value="1"/>
</dbReference>
<evidence type="ECO:0000256" key="5">
    <source>
        <dbReference type="ARBA" id="ARBA00022842"/>
    </source>
</evidence>
<comment type="caution">
    <text evidence="14">The sequence shown here is derived from an EMBL/GenBank/DDBJ whole genome shotgun (WGS) entry which is preliminary data.</text>
</comment>
<evidence type="ECO:0000256" key="8">
    <source>
        <dbReference type="ARBA" id="ARBA00022932"/>
    </source>
</evidence>
<dbReference type="Gene3D" id="1.10.340.70">
    <property type="match status" value="1"/>
</dbReference>
<keyword evidence="5" id="KW-0460">Magnesium</keyword>
<keyword evidence="8" id="KW-0239">DNA-directed DNA polymerase</keyword>
<dbReference type="PANTHER" id="PTHR37984:SF5">
    <property type="entry name" value="PROTEIN NYNRIN-LIKE"/>
    <property type="match status" value="1"/>
</dbReference>
<feature type="domain" description="Chromo" evidence="12">
    <location>
        <begin position="654"/>
        <end position="706"/>
    </location>
</feature>
<proteinExistence type="predicted"/>
<dbReference type="EMBL" id="BQNB010009112">
    <property type="protein sequence ID" value="GJS58914.1"/>
    <property type="molecule type" value="Genomic_DNA"/>
</dbReference>
<keyword evidence="8" id="KW-0548">Nucleotidyltransferase</keyword>
<evidence type="ECO:0000256" key="2">
    <source>
        <dbReference type="ARBA" id="ARBA00022723"/>
    </source>
</evidence>
<feature type="domain" description="Integrase catalytic" evidence="13">
    <location>
        <begin position="382"/>
        <end position="548"/>
    </location>
</feature>
<keyword evidence="2" id="KW-0479">Metal-binding</keyword>
<dbReference type="InterPro" id="IPR043502">
    <property type="entry name" value="DNA/RNA_pol_sf"/>
</dbReference>
<evidence type="ECO:0000256" key="9">
    <source>
        <dbReference type="ARBA" id="ARBA00023125"/>
    </source>
</evidence>
<dbReference type="InterPro" id="IPR041588">
    <property type="entry name" value="Integrase_H2C2"/>
</dbReference>
<keyword evidence="15" id="KW-1185">Reference proteome</keyword>
<keyword evidence="7" id="KW-0695">RNA-directed DNA polymerase</keyword>
<dbReference type="InterPro" id="IPR050951">
    <property type="entry name" value="Retrovirus_Pol_polyprotein"/>
</dbReference>
<keyword evidence="3" id="KW-0064">Aspartyl protease</keyword>
<dbReference type="InterPro" id="IPR012337">
    <property type="entry name" value="RNaseH-like_sf"/>
</dbReference>
<dbReference type="Gene3D" id="3.30.420.10">
    <property type="entry name" value="Ribonuclease H-like superfamily/Ribonuclease H"/>
    <property type="match status" value="1"/>
</dbReference>
<evidence type="ECO:0000313" key="15">
    <source>
        <dbReference type="Proteomes" id="UP001151760"/>
    </source>
</evidence>
<dbReference type="InterPro" id="IPR000953">
    <property type="entry name" value="Chromo/chromo_shadow_dom"/>
</dbReference>
<keyword evidence="1" id="KW-0645">Protease</keyword>
<evidence type="ECO:0000256" key="6">
    <source>
        <dbReference type="ARBA" id="ARBA00022908"/>
    </source>
</evidence>
<dbReference type="Gene3D" id="2.40.50.40">
    <property type="match status" value="1"/>
</dbReference>
<reference evidence="14" key="1">
    <citation type="journal article" date="2022" name="Int. J. Mol. Sci.">
        <title>Draft Genome of Tanacetum Coccineum: Genomic Comparison of Closely Related Tanacetum-Family Plants.</title>
        <authorList>
            <person name="Yamashiro T."/>
            <person name="Shiraishi A."/>
            <person name="Nakayama K."/>
            <person name="Satake H."/>
        </authorList>
    </citation>
    <scope>NUCLEOTIDE SEQUENCE</scope>
</reference>
<evidence type="ECO:0000313" key="14">
    <source>
        <dbReference type="EMBL" id="GJS58914.1"/>
    </source>
</evidence>
<dbReference type="Pfam" id="PF17919">
    <property type="entry name" value="RT_RNaseH_2"/>
    <property type="match status" value="1"/>
</dbReference>
<dbReference type="InterPro" id="IPR043128">
    <property type="entry name" value="Rev_trsase/Diguanyl_cyclase"/>
</dbReference>
<dbReference type="InterPro" id="IPR041577">
    <property type="entry name" value="RT_RNaseH_2"/>
</dbReference>
<dbReference type="InterPro" id="IPR023780">
    <property type="entry name" value="Chromo_domain"/>
</dbReference>
<evidence type="ECO:0000256" key="1">
    <source>
        <dbReference type="ARBA" id="ARBA00022670"/>
    </source>
</evidence>